<evidence type="ECO:0000256" key="2">
    <source>
        <dbReference type="ARBA" id="ARBA00023008"/>
    </source>
</evidence>
<reference evidence="7" key="1">
    <citation type="submission" date="2016-10" db="EMBL/GenBank/DDBJ databases">
        <authorList>
            <person name="Varghese N."/>
            <person name="Submissions S."/>
        </authorList>
    </citation>
    <scope>NUCLEOTIDE SEQUENCE [LARGE SCALE GENOMIC DNA]</scope>
    <source>
        <strain evidence="7">ATCC 25963</strain>
    </source>
</reference>
<dbReference type="Gene3D" id="3.40.30.10">
    <property type="entry name" value="Glutaredoxin"/>
    <property type="match status" value="1"/>
</dbReference>
<name>A0A1I1VKK9_9BACT</name>
<keyword evidence="7" id="KW-1185">Reference proteome</keyword>
<keyword evidence="4" id="KW-1015">Disulfide bond</keyword>
<dbReference type="SUPFAM" id="SSF52833">
    <property type="entry name" value="Thioredoxin-like"/>
    <property type="match status" value="1"/>
</dbReference>
<keyword evidence="3" id="KW-0479">Metal-binding</keyword>
<dbReference type="PANTHER" id="PTHR12151:SF25">
    <property type="entry name" value="LINALOOL DEHYDRATASE_ISOMERASE DOMAIN-CONTAINING PROTEIN"/>
    <property type="match status" value="1"/>
</dbReference>
<dbReference type="PANTHER" id="PTHR12151">
    <property type="entry name" value="ELECTRON TRANSPORT PROTIN SCO1/SENC FAMILY MEMBER"/>
    <property type="match status" value="1"/>
</dbReference>
<feature type="domain" description="Thioredoxin" evidence="5">
    <location>
        <begin position="55"/>
        <end position="227"/>
    </location>
</feature>
<dbReference type="InterPro" id="IPR036249">
    <property type="entry name" value="Thioredoxin-like_sf"/>
</dbReference>
<feature type="binding site" evidence="3">
    <location>
        <position position="93"/>
    </location>
    <ligand>
        <name>Cu cation</name>
        <dbReference type="ChEBI" id="CHEBI:23378"/>
    </ligand>
</feature>
<evidence type="ECO:0000256" key="3">
    <source>
        <dbReference type="PIRSR" id="PIRSR603782-1"/>
    </source>
</evidence>
<evidence type="ECO:0000259" key="5">
    <source>
        <dbReference type="PROSITE" id="PS51352"/>
    </source>
</evidence>
<dbReference type="EMBL" id="FOMX01000005">
    <property type="protein sequence ID" value="SFD83526.1"/>
    <property type="molecule type" value="Genomic_DNA"/>
</dbReference>
<evidence type="ECO:0000313" key="7">
    <source>
        <dbReference type="Proteomes" id="UP000199400"/>
    </source>
</evidence>
<evidence type="ECO:0000313" key="6">
    <source>
        <dbReference type="EMBL" id="SFD83526.1"/>
    </source>
</evidence>
<comment type="similarity">
    <text evidence="1">Belongs to the SCO1/2 family.</text>
</comment>
<feature type="binding site" evidence="3">
    <location>
        <position position="186"/>
    </location>
    <ligand>
        <name>Cu cation</name>
        <dbReference type="ChEBI" id="CHEBI:23378"/>
    </ligand>
</feature>
<dbReference type="InterPro" id="IPR003782">
    <property type="entry name" value="SCO1/SenC"/>
</dbReference>
<dbReference type="InterPro" id="IPR013766">
    <property type="entry name" value="Thioredoxin_domain"/>
</dbReference>
<keyword evidence="2 3" id="KW-0186">Copper</keyword>
<dbReference type="RefSeq" id="WP_096330547.1">
    <property type="nucleotide sequence ID" value="NZ_FOMX01000005.1"/>
</dbReference>
<dbReference type="OrthoDB" id="9790194at2"/>
<gene>
    <name evidence="6" type="ORF">SAMN02745121_01734</name>
</gene>
<organism evidence="6 7">
    <name type="scientific">Nannocystis exedens</name>
    <dbReference type="NCBI Taxonomy" id="54"/>
    <lineage>
        <taxon>Bacteria</taxon>
        <taxon>Pseudomonadati</taxon>
        <taxon>Myxococcota</taxon>
        <taxon>Polyangia</taxon>
        <taxon>Nannocystales</taxon>
        <taxon>Nannocystaceae</taxon>
        <taxon>Nannocystis</taxon>
    </lineage>
</organism>
<feature type="disulfide bond" description="Redox-active" evidence="4">
    <location>
        <begin position="93"/>
        <end position="97"/>
    </location>
</feature>
<dbReference type="PROSITE" id="PS51352">
    <property type="entry name" value="THIOREDOXIN_2"/>
    <property type="match status" value="1"/>
</dbReference>
<evidence type="ECO:0000256" key="1">
    <source>
        <dbReference type="ARBA" id="ARBA00010996"/>
    </source>
</evidence>
<proteinExistence type="inferred from homology"/>
<protein>
    <submittedName>
        <fullName evidence="6">Protein SCO1/2</fullName>
    </submittedName>
</protein>
<dbReference type="CDD" id="cd02968">
    <property type="entry name" value="SCO"/>
    <property type="match status" value="1"/>
</dbReference>
<dbReference type="GO" id="GO:0046872">
    <property type="term" value="F:metal ion binding"/>
    <property type="evidence" value="ECO:0007669"/>
    <property type="project" value="UniProtKB-KW"/>
</dbReference>
<feature type="binding site" evidence="3">
    <location>
        <position position="97"/>
    </location>
    <ligand>
        <name>Cu cation</name>
        <dbReference type="ChEBI" id="CHEBI:23378"/>
    </ligand>
</feature>
<sequence>MSDGPEPRAPELPGMVEGGWLRRKFMQYPWHFATVLGLVIVTAMRPCTRHVPDPPPVMSQLPAFALVDQDGQPFTSESLRGKVWVAGLIFTTCPSTCPKISRAMLSLQERYAQHGIDGIDLVSFSVDPENDTPAVLKTYVGHLGADETRWRFVTGPLAAMEKLVVGGFASAMDKTTGPSGMIDIAHTTKLVLIDGDGNVRGYYSSDDEMGLDEVFHRSQHVLREMRRQSGGGCNRSP</sequence>
<dbReference type="Pfam" id="PF02630">
    <property type="entry name" value="SCO1-SenC"/>
    <property type="match status" value="1"/>
</dbReference>
<dbReference type="AlphaFoldDB" id="A0A1I1VKK9"/>
<dbReference type="STRING" id="54.SAMN02745121_01734"/>
<evidence type="ECO:0000256" key="4">
    <source>
        <dbReference type="PIRSR" id="PIRSR603782-2"/>
    </source>
</evidence>
<accession>A0A1I1VKK9</accession>
<dbReference type="Proteomes" id="UP000199400">
    <property type="component" value="Unassembled WGS sequence"/>
</dbReference>